<dbReference type="GO" id="GO:0016301">
    <property type="term" value="F:kinase activity"/>
    <property type="evidence" value="ECO:0007669"/>
    <property type="project" value="UniProtKB-KW"/>
</dbReference>
<keyword evidence="1" id="KW-0808">Transferase</keyword>
<dbReference type="Pfam" id="PF01202">
    <property type="entry name" value="SKI"/>
    <property type="match status" value="1"/>
</dbReference>
<accession>A0ABV7BJQ7</accession>
<dbReference type="InterPro" id="IPR027417">
    <property type="entry name" value="P-loop_NTPase"/>
</dbReference>
<sequence length="203" mass="23320">MRAFLCDIGNYKITKNRDLKKLIIHFIRLGGSGKTTTAKSLAIKMNVPCLDLDEYFIENIGDIAQFINKNGYDAYAVRNVALYIQLKQSLDSDNRAIIVCSSGFMIYPENIQLNYLQLKQEIENDPLTFLLMPSLDLDKCIEVIVKRQLSKSYLDTNAEKEEMKVRKRFEIYHNLNCCKVLTNQLVDEVVEKISVLIALKSDI</sequence>
<protein>
    <submittedName>
        <fullName evidence="1">Shikimate kinase</fullName>
    </submittedName>
</protein>
<proteinExistence type="predicted"/>
<gene>
    <name evidence="1" type="ORF">ACFODO_17595</name>
</gene>
<keyword evidence="2" id="KW-1185">Reference proteome</keyword>
<dbReference type="EMBL" id="JBHRSF010000102">
    <property type="protein sequence ID" value="MFC2997031.1"/>
    <property type="molecule type" value="Genomic_DNA"/>
</dbReference>
<dbReference type="SUPFAM" id="SSF52540">
    <property type="entry name" value="P-loop containing nucleoside triphosphate hydrolases"/>
    <property type="match status" value="1"/>
</dbReference>
<dbReference type="RefSeq" id="WP_228198991.1">
    <property type="nucleotide sequence ID" value="NZ_JBHRSF010000102.1"/>
</dbReference>
<evidence type="ECO:0000313" key="2">
    <source>
        <dbReference type="Proteomes" id="UP001595455"/>
    </source>
</evidence>
<dbReference type="InterPro" id="IPR031322">
    <property type="entry name" value="Shikimate/glucono_kinase"/>
</dbReference>
<name>A0ABV7BJQ7_9GAMM</name>
<keyword evidence="1" id="KW-0418">Kinase</keyword>
<reference evidence="2" key="1">
    <citation type="journal article" date="2019" name="Int. J. Syst. Evol. Microbiol.">
        <title>The Global Catalogue of Microorganisms (GCM) 10K type strain sequencing project: providing services to taxonomists for standard genome sequencing and annotation.</title>
        <authorList>
            <consortium name="The Broad Institute Genomics Platform"/>
            <consortium name="The Broad Institute Genome Sequencing Center for Infectious Disease"/>
            <person name="Wu L."/>
            <person name="Ma J."/>
        </authorList>
    </citation>
    <scope>NUCLEOTIDE SEQUENCE [LARGE SCALE GENOMIC DNA]</scope>
    <source>
        <strain evidence="2">KCTC 62575</strain>
    </source>
</reference>
<organism evidence="1 2">
    <name type="scientific">Acinetobacter sichuanensis</name>
    <dbReference type="NCBI Taxonomy" id="2136183"/>
    <lineage>
        <taxon>Bacteria</taxon>
        <taxon>Pseudomonadati</taxon>
        <taxon>Pseudomonadota</taxon>
        <taxon>Gammaproteobacteria</taxon>
        <taxon>Moraxellales</taxon>
        <taxon>Moraxellaceae</taxon>
        <taxon>Acinetobacter</taxon>
    </lineage>
</organism>
<evidence type="ECO:0000313" key="1">
    <source>
        <dbReference type="EMBL" id="MFC2997031.1"/>
    </source>
</evidence>
<dbReference type="Proteomes" id="UP001595455">
    <property type="component" value="Unassembled WGS sequence"/>
</dbReference>
<comment type="caution">
    <text evidence="1">The sequence shown here is derived from an EMBL/GenBank/DDBJ whole genome shotgun (WGS) entry which is preliminary data.</text>
</comment>
<dbReference type="Gene3D" id="3.40.50.300">
    <property type="entry name" value="P-loop containing nucleotide triphosphate hydrolases"/>
    <property type="match status" value="1"/>
</dbReference>